<feature type="non-terminal residue" evidence="10">
    <location>
        <position position="1"/>
    </location>
</feature>
<dbReference type="PANTHER" id="PTHR12266">
    <property type="entry name" value="NA+/CA2+ K+ INDEPENDENT EXCHANGER"/>
    <property type="match status" value="1"/>
</dbReference>
<comment type="caution">
    <text evidence="10">The sequence shown here is derived from an EMBL/GenBank/DDBJ whole genome shotgun (WGS) entry which is preliminary data.</text>
</comment>
<feature type="transmembrane region" description="Helical" evidence="8">
    <location>
        <begin position="249"/>
        <end position="275"/>
    </location>
</feature>
<dbReference type="Gene3D" id="1.20.1420.30">
    <property type="entry name" value="NCX, central ion-binding region"/>
    <property type="match status" value="1"/>
</dbReference>
<keyword evidence="4" id="KW-0406">Ion transport</keyword>
<dbReference type="GO" id="GO:0005432">
    <property type="term" value="F:calcium:sodium antiporter activity"/>
    <property type="evidence" value="ECO:0007669"/>
    <property type="project" value="TreeGrafter"/>
</dbReference>
<evidence type="ECO:0000313" key="11">
    <source>
        <dbReference type="Proteomes" id="UP001328107"/>
    </source>
</evidence>
<dbReference type="InterPro" id="IPR004837">
    <property type="entry name" value="NaCa_Exmemb"/>
</dbReference>
<feature type="non-terminal residue" evidence="10">
    <location>
        <position position="276"/>
    </location>
</feature>
<keyword evidence="6 8" id="KW-1133">Transmembrane helix</keyword>
<keyword evidence="7 8" id="KW-0472">Membrane</keyword>
<accession>A0AAN5I5S7</accession>
<dbReference type="PANTHER" id="PTHR12266:SF0">
    <property type="entry name" value="MITOCHONDRIAL SODIUM_CALCIUM EXCHANGER PROTEIN"/>
    <property type="match status" value="1"/>
</dbReference>
<feature type="transmembrane region" description="Helical" evidence="8">
    <location>
        <begin position="56"/>
        <end position="74"/>
    </location>
</feature>
<dbReference type="Proteomes" id="UP001328107">
    <property type="component" value="Unassembled WGS sequence"/>
</dbReference>
<evidence type="ECO:0000256" key="1">
    <source>
        <dbReference type="ARBA" id="ARBA00004141"/>
    </source>
</evidence>
<evidence type="ECO:0000313" key="10">
    <source>
        <dbReference type="EMBL" id="GMR52410.1"/>
    </source>
</evidence>
<dbReference type="GO" id="GO:0016020">
    <property type="term" value="C:membrane"/>
    <property type="evidence" value="ECO:0007669"/>
    <property type="project" value="UniProtKB-SubCell"/>
</dbReference>
<proteinExistence type="predicted"/>
<keyword evidence="4" id="KW-0109">Calcium transport</keyword>
<dbReference type="EMBL" id="BTRK01000005">
    <property type="protein sequence ID" value="GMR52410.1"/>
    <property type="molecule type" value="Genomic_DNA"/>
</dbReference>
<feature type="domain" description="Sodium/calcium exchanger membrane region" evidence="9">
    <location>
        <begin position="118"/>
        <end position="266"/>
    </location>
</feature>
<evidence type="ECO:0000256" key="6">
    <source>
        <dbReference type="ARBA" id="ARBA00022989"/>
    </source>
</evidence>
<dbReference type="GO" id="GO:0006874">
    <property type="term" value="P:intracellular calcium ion homeostasis"/>
    <property type="evidence" value="ECO:0007669"/>
    <property type="project" value="TreeGrafter"/>
</dbReference>
<name>A0AAN5I5S7_9BILA</name>
<keyword evidence="2" id="KW-0813">Transport</keyword>
<evidence type="ECO:0000256" key="8">
    <source>
        <dbReference type="SAM" id="Phobius"/>
    </source>
</evidence>
<evidence type="ECO:0000256" key="7">
    <source>
        <dbReference type="ARBA" id="ARBA00023136"/>
    </source>
</evidence>
<dbReference type="InterPro" id="IPR044880">
    <property type="entry name" value="NCX_ion-bd_dom_sf"/>
</dbReference>
<keyword evidence="5 8" id="KW-0812">Transmembrane</keyword>
<evidence type="ECO:0000259" key="9">
    <source>
        <dbReference type="Pfam" id="PF01699"/>
    </source>
</evidence>
<evidence type="ECO:0000256" key="3">
    <source>
        <dbReference type="ARBA" id="ARBA00022449"/>
    </source>
</evidence>
<evidence type="ECO:0000256" key="4">
    <source>
        <dbReference type="ARBA" id="ARBA00022568"/>
    </source>
</evidence>
<dbReference type="Pfam" id="PF01699">
    <property type="entry name" value="Na_Ca_ex"/>
    <property type="match status" value="1"/>
</dbReference>
<protein>
    <recommendedName>
        <fullName evidence="9">Sodium/calcium exchanger membrane region domain-containing protein</fullName>
    </recommendedName>
</protein>
<organism evidence="10 11">
    <name type="scientific">Pristionchus mayeri</name>
    <dbReference type="NCBI Taxonomy" id="1317129"/>
    <lineage>
        <taxon>Eukaryota</taxon>
        <taxon>Metazoa</taxon>
        <taxon>Ecdysozoa</taxon>
        <taxon>Nematoda</taxon>
        <taxon>Chromadorea</taxon>
        <taxon>Rhabditida</taxon>
        <taxon>Rhabditina</taxon>
        <taxon>Diplogasteromorpha</taxon>
        <taxon>Diplogasteroidea</taxon>
        <taxon>Neodiplogasteridae</taxon>
        <taxon>Pristionchus</taxon>
    </lineage>
</organism>
<sequence>SGVKGVILNLLSYYAPEFEDEKPSMFDRIKTYALWPIVLVFKLTIPLSTAEWSRPVAIALAIISPQSFLFNIQMLLVEPISGGPGLYAYAPIISVIVIVFILCVTGAEEPRFYGITYALLGFVMSASWMYAIANEVVDAVTMLGVVTGIDQAILGLTVIAWANCVGDLVSDSSVARQGFPRMGMAAATGGPLFNVLVGFGLPFVISKIQGDEVPIKLNGTSLIMITFLLISLIFTSLNLIIFRGHFKRIYGFALIAIYLAFLVFVILSTTGVLVWI</sequence>
<feature type="transmembrane region" description="Helical" evidence="8">
    <location>
        <begin position="112"/>
        <end position="133"/>
    </location>
</feature>
<feature type="transmembrane region" description="Helical" evidence="8">
    <location>
        <begin position="139"/>
        <end position="162"/>
    </location>
</feature>
<reference evidence="11" key="1">
    <citation type="submission" date="2022-10" db="EMBL/GenBank/DDBJ databases">
        <title>Genome assembly of Pristionchus species.</title>
        <authorList>
            <person name="Yoshida K."/>
            <person name="Sommer R.J."/>
        </authorList>
    </citation>
    <scope>NUCLEOTIDE SEQUENCE [LARGE SCALE GENOMIC DNA]</scope>
    <source>
        <strain evidence="11">RS5460</strain>
    </source>
</reference>
<keyword evidence="4" id="KW-0106">Calcium</keyword>
<gene>
    <name evidence="10" type="ORF">PMAYCL1PPCAC_22605</name>
</gene>
<keyword evidence="3" id="KW-0050">Antiport</keyword>
<keyword evidence="11" id="KW-1185">Reference proteome</keyword>
<comment type="subcellular location">
    <subcellularLocation>
        <location evidence="1">Membrane</location>
        <topology evidence="1">Multi-pass membrane protein</topology>
    </subcellularLocation>
</comment>
<dbReference type="AlphaFoldDB" id="A0AAN5I5S7"/>
<dbReference type="InterPro" id="IPR051359">
    <property type="entry name" value="CaCA_antiporter"/>
</dbReference>
<feature type="transmembrane region" description="Helical" evidence="8">
    <location>
        <begin position="86"/>
        <end position="105"/>
    </location>
</feature>
<evidence type="ECO:0000256" key="5">
    <source>
        <dbReference type="ARBA" id="ARBA00022692"/>
    </source>
</evidence>
<feature type="transmembrane region" description="Helical" evidence="8">
    <location>
        <begin position="32"/>
        <end position="49"/>
    </location>
</feature>
<feature type="transmembrane region" description="Helical" evidence="8">
    <location>
        <begin position="183"/>
        <end position="205"/>
    </location>
</feature>
<feature type="transmembrane region" description="Helical" evidence="8">
    <location>
        <begin position="217"/>
        <end position="242"/>
    </location>
</feature>
<evidence type="ECO:0000256" key="2">
    <source>
        <dbReference type="ARBA" id="ARBA00022448"/>
    </source>
</evidence>